<protein>
    <submittedName>
        <fullName evidence="1">Hypp2900 protein</fullName>
    </submittedName>
</protein>
<reference evidence="1" key="1">
    <citation type="submission" date="2022-01" db="EMBL/GenBank/DDBJ databases">
        <authorList>
            <person name="Braso-Vives M."/>
        </authorList>
    </citation>
    <scope>NUCLEOTIDE SEQUENCE</scope>
</reference>
<gene>
    <name evidence="1" type="primary">Hypp2900</name>
    <name evidence="1" type="ORF">BLAG_LOCUS18620</name>
</gene>
<evidence type="ECO:0000313" key="2">
    <source>
        <dbReference type="Proteomes" id="UP000838412"/>
    </source>
</evidence>
<accession>A0A8J9ZV35</accession>
<organism evidence="1 2">
    <name type="scientific">Branchiostoma lanceolatum</name>
    <name type="common">Common lancelet</name>
    <name type="synonym">Amphioxus lanceolatum</name>
    <dbReference type="NCBI Taxonomy" id="7740"/>
    <lineage>
        <taxon>Eukaryota</taxon>
        <taxon>Metazoa</taxon>
        <taxon>Chordata</taxon>
        <taxon>Cephalochordata</taxon>
        <taxon>Leptocardii</taxon>
        <taxon>Amphioxiformes</taxon>
        <taxon>Branchiostomatidae</taxon>
        <taxon>Branchiostoma</taxon>
    </lineage>
</organism>
<proteinExistence type="predicted"/>
<evidence type="ECO:0000313" key="1">
    <source>
        <dbReference type="EMBL" id="CAH1264169.1"/>
    </source>
</evidence>
<dbReference type="AlphaFoldDB" id="A0A8J9ZV35"/>
<dbReference type="EMBL" id="OV696689">
    <property type="protein sequence ID" value="CAH1264169.1"/>
    <property type="molecule type" value="Genomic_DNA"/>
</dbReference>
<sequence>MSETRQWSDQSVSLFRTLRPKVAVEVMAGTGGMLGDCQGPDSTGETREREYCESTCEVRISDMLVNLAVRVSAWAPPT</sequence>
<name>A0A8J9ZV35_BRALA</name>
<keyword evidence="2" id="KW-1185">Reference proteome</keyword>
<dbReference type="Proteomes" id="UP000838412">
    <property type="component" value="Chromosome 4"/>
</dbReference>